<dbReference type="AlphaFoldDB" id="A0AAD6MNL6"/>
<protein>
    <submittedName>
        <fullName evidence="1">Uncharacterized protein</fullName>
    </submittedName>
</protein>
<dbReference type="EMBL" id="JAQIZT010000008">
    <property type="protein sequence ID" value="KAJ6988602.1"/>
    <property type="molecule type" value="Genomic_DNA"/>
</dbReference>
<keyword evidence="2" id="KW-1185">Reference proteome</keyword>
<accession>A0AAD6MNL6</accession>
<dbReference type="Proteomes" id="UP001164929">
    <property type="component" value="Chromosome 8"/>
</dbReference>
<gene>
    <name evidence="1" type="ORF">NC653_021501</name>
</gene>
<comment type="caution">
    <text evidence="1">The sequence shown here is derived from an EMBL/GenBank/DDBJ whole genome shotgun (WGS) entry which is preliminary data.</text>
</comment>
<evidence type="ECO:0000313" key="2">
    <source>
        <dbReference type="Proteomes" id="UP001164929"/>
    </source>
</evidence>
<reference evidence="1" key="1">
    <citation type="journal article" date="2023" name="Mol. Ecol. Resour.">
        <title>Chromosome-level genome assembly of a triploid poplar Populus alba 'Berolinensis'.</title>
        <authorList>
            <person name="Chen S."/>
            <person name="Yu Y."/>
            <person name="Wang X."/>
            <person name="Wang S."/>
            <person name="Zhang T."/>
            <person name="Zhou Y."/>
            <person name="He R."/>
            <person name="Meng N."/>
            <person name="Wang Y."/>
            <person name="Liu W."/>
            <person name="Liu Z."/>
            <person name="Liu J."/>
            <person name="Guo Q."/>
            <person name="Huang H."/>
            <person name="Sederoff R.R."/>
            <person name="Wang G."/>
            <person name="Qu G."/>
            <person name="Chen S."/>
        </authorList>
    </citation>
    <scope>NUCLEOTIDE SEQUENCE</scope>
    <source>
        <strain evidence="1">SC-2020</strain>
    </source>
</reference>
<evidence type="ECO:0000313" key="1">
    <source>
        <dbReference type="EMBL" id="KAJ6988602.1"/>
    </source>
</evidence>
<sequence>MHHLFFQQVKRLVVTETEKMYKARKQNEANHRAVRPPLVINHLPTSCKHFHLESAFLLMQIFGEIVPNCASTKQGAQEMRIHKSESSGQRCFDSSDVQSCPITRFPVAAVRDSRQILRFL</sequence>
<proteinExistence type="predicted"/>
<name>A0AAD6MNL6_9ROSI</name>
<organism evidence="1 2">
    <name type="scientific">Populus alba x Populus x berolinensis</name>
    <dbReference type="NCBI Taxonomy" id="444605"/>
    <lineage>
        <taxon>Eukaryota</taxon>
        <taxon>Viridiplantae</taxon>
        <taxon>Streptophyta</taxon>
        <taxon>Embryophyta</taxon>
        <taxon>Tracheophyta</taxon>
        <taxon>Spermatophyta</taxon>
        <taxon>Magnoliopsida</taxon>
        <taxon>eudicotyledons</taxon>
        <taxon>Gunneridae</taxon>
        <taxon>Pentapetalae</taxon>
        <taxon>rosids</taxon>
        <taxon>fabids</taxon>
        <taxon>Malpighiales</taxon>
        <taxon>Salicaceae</taxon>
        <taxon>Saliceae</taxon>
        <taxon>Populus</taxon>
    </lineage>
</organism>